<proteinExistence type="predicted"/>
<name>A0A5N6KTZ7_9ROSI</name>
<protein>
    <submittedName>
        <fullName evidence="1">Uncharacterized protein</fullName>
    </submittedName>
</protein>
<reference evidence="1 2" key="1">
    <citation type="submission" date="2019-06" db="EMBL/GenBank/DDBJ databases">
        <title>A chromosomal-level reference genome of Carpinus fangiana (Coryloideae, Betulaceae).</title>
        <authorList>
            <person name="Yang X."/>
            <person name="Wang Z."/>
            <person name="Zhang L."/>
            <person name="Hao G."/>
            <person name="Liu J."/>
            <person name="Yang Y."/>
        </authorList>
    </citation>
    <scope>NUCLEOTIDE SEQUENCE [LARGE SCALE GENOMIC DNA]</scope>
    <source>
        <strain evidence="1">Cfa_2016G</strain>
        <tissue evidence="1">Leaf</tissue>
    </source>
</reference>
<evidence type="ECO:0000313" key="2">
    <source>
        <dbReference type="Proteomes" id="UP000327013"/>
    </source>
</evidence>
<dbReference type="AlphaFoldDB" id="A0A5N6KTZ7"/>
<accession>A0A5N6KTZ7</accession>
<dbReference type="OrthoDB" id="4499271at2759"/>
<gene>
    <name evidence="1" type="ORF">FH972_022906</name>
</gene>
<sequence>MSGGKGALIRDWNAETAALVSMTLDNLGISNILWGNMLLRLYGVPTIVDVWTSLSGGEQG</sequence>
<comment type="caution">
    <text evidence="1">The sequence shown here is derived from an EMBL/GenBank/DDBJ whole genome shotgun (WGS) entry which is preliminary data.</text>
</comment>
<dbReference type="EMBL" id="VIBQ01000013">
    <property type="protein sequence ID" value="KAB8345851.1"/>
    <property type="molecule type" value="Genomic_DNA"/>
</dbReference>
<keyword evidence="2" id="KW-1185">Reference proteome</keyword>
<organism evidence="1 2">
    <name type="scientific">Carpinus fangiana</name>
    <dbReference type="NCBI Taxonomy" id="176857"/>
    <lineage>
        <taxon>Eukaryota</taxon>
        <taxon>Viridiplantae</taxon>
        <taxon>Streptophyta</taxon>
        <taxon>Embryophyta</taxon>
        <taxon>Tracheophyta</taxon>
        <taxon>Spermatophyta</taxon>
        <taxon>Magnoliopsida</taxon>
        <taxon>eudicotyledons</taxon>
        <taxon>Gunneridae</taxon>
        <taxon>Pentapetalae</taxon>
        <taxon>rosids</taxon>
        <taxon>fabids</taxon>
        <taxon>Fagales</taxon>
        <taxon>Betulaceae</taxon>
        <taxon>Carpinus</taxon>
    </lineage>
</organism>
<evidence type="ECO:0000313" key="1">
    <source>
        <dbReference type="EMBL" id="KAB8345851.1"/>
    </source>
</evidence>
<dbReference type="Proteomes" id="UP000327013">
    <property type="component" value="Unassembled WGS sequence"/>
</dbReference>